<sequence length="96" mass="10521">MEWTERCQASAQIIATTRNTPTKPLSGVLRQRPLCPYPQAVKCNSRLDINKASSWYSADPVLALPPLVGSLNGHTGTHTGRSDDDVHEGCEPRPPR</sequence>
<accession>A0A0C2J9B5</accession>
<dbReference type="VEuPathDB" id="FungiDB:SPBR_09181"/>
<name>A0A0C2J9B5_9PEZI</name>
<dbReference type="EMBL" id="AWTV01000005">
    <property type="protein sequence ID" value="KIH93557.1"/>
    <property type="molecule type" value="Genomic_DNA"/>
</dbReference>
<comment type="caution">
    <text evidence="2">The sequence shown here is derived from an EMBL/GenBank/DDBJ whole genome shotgun (WGS) entry which is preliminary data.</text>
</comment>
<dbReference type="AlphaFoldDB" id="A0A0C2J9B5"/>
<dbReference type="GeneID" id="63682228"/>
<feature type="compositionally biased region" description="Basic and acidic residues" evidence="1">
    <location>
        <begin position="80"/>
        <end position="96"/>
    </location>
</feature>
<evidence type="ECO:0000313" key="3">
    <source>
        <dbReference type="Proteomes" id="UP000031575"/>
    </source>
</evidence>
<proteinExistence type="predicted"/>
<organism evidence="2 3">
    <name type="scientific">Sporothrix brasiliensis 5110</name>
    <dbReference type="NCBI Taxonomy" id="1398154"/>
    <lineage>
        <taxon>Eukaryota</taxon>
        <taxon>Fungi</taxon>
        <taxon>Dikarya</taxon>
        <taxon>Ascomycota</taxon>
        <taxon>Pezizomycotina</taxon>
        <taxon>Sordariomycetes</taxon>
        <taxon>Sordariomycetidae</taxon>
        <taxon>Ophiostomatales</taxon>
        <taxon>Ophiostomataceae</taxon>
        <taxon>Sporothrix</taxon>
    </lineage>
</organism>
<feature type="region of interest" description="Disordered" evidence="1">
    <location>
        <begin position="71"/>
        <end position="96"/>
    </location>
</feature>
<evidence type="ECO:0000313" key="2">
    <source>
        <dbReference type="EMBL" id="KIH93557.1"/>
    </source>
</evidence>
<evidence type="ECO:0000256" key="1">
    <source>
        <dbReference type="SAM" id="MobiDB-lite"/>
    </source>
</evidence>
<dbReference type="OrthoDB" id="3039123at2759"/>
<gene>
    <name evidence="2" type="ORF">SPBR_09181</name>
</gene>
<protein>
    <submittedName>
        <fullName evidence="2">Uncharacterized protein</fullName>
    </submittedName>
</protein>
<dbReference type="RefSeq" id="XP_040621567.1">
    <property type="nucleotide sequence ID" value="XM_040767307.1"/>
</dbReference>
<dbReference type="Proteomes" id="UP000031575">
    <property type="component" value="Unassembled WGS sequence"/>
</dbReference>
<dbReference type="HOGENOM" id="CLU_2361099_0_0_1"/>
<reference evidence="2 3" key="1">
    <citation type="journal article" date="2014" name="BMC Genomics">
        <title>Comparative genomics of the major fungal agents of human and animal Sporotrichosis: Sporothrix schenckii and Sporothrix brasiliensis.</title>
        <authorList>
            <person name="Teixeira M.M."/>
            <person name="de Almeida L.G."/>
            <person name="Kubitschek-Barreira P."/>
            <person name="Alves F.L."/>
            <person name="Kioshima E.S."/>
            <person name="Abadio A.K."/>
            <person name="Fernandes L."/>
            <person name="Derengowski L.S."/>
            <person name="Ferreira K.S."/>
            <person name="Souza R.C."/>
            <person name="Ruiz J.C."/>
            <person name="de Andrade N.C."/>
            <person name="Paes H.C."/>
            <person name="Nicola A.M."/>
            <person name="Albuquerque P."/>
            <person name="Gerber A.L."/>
            <person name="Martins V.P."/>
            <person name="Peconick L.D."/>
            <person name="Neto A.V."/>
            <person name="Chaucanez C.B."/>
            <person name="Silva P.A."/>
            <person name="Cunha O.L."/>
            <person name="de Oliveira F.F."/>
            <person name="dos Santos T.C."/>
            <person name="Barros A.L."/>
            <person name="Soares M.A."/>
            <person name="de Oliveira L.M."/>
            <person name="Marini M.M."/>
            <person name="Villalobos-Duno H."/>
            <person name="Cunha M.M."/>
            <person name="de Hoog S."/>
            <person name="da Silveira J.F."/>
            <person name="Henrissat B."/>
            <person name="Nino-Vega G.A."/>
            <person name="Cisalpino P.S."/>
            <person name="Mora-Montes H.M."/>
            <person name="Almeida S.R."/>
            <person name="Stajich J.E."/>
            <person name="Lopes-Bezerra L.M."/>
            <person name="Vasconcelos A.T."/>
            <person name="Felipe M.S."/>
        </authorList>
    </citation>
    <scope>NUCLEOTIDE SEQUENCE [LARGE SCALE GENOMIC DNA]</scope>
    <source>
        <strain evidence="2 3">5110</strain>
    </source>
</reference>
<keyword evidence="3" id="KW-1185">Reference proteome</keyword>